<feature type="transmembrane region" description="Helical" evidence="6">
    <location>
        <begin position="45"/>
        <end position="64"/>
    </location>
</feature>
<comment type="similarity">
    <text evidence="2">Belongs to the multi antimicrobial extrusion (MATE) (TC 2.A.66.1) family.</text>
</comment>
<keyword evidence="3 6" id="KW-0812">Transmembrane</keyword>
<name>A0AAD1UAE1_EUPCR</name>
<organism evidence="7 8">
    <name type="scientific">Euplotes crassus</name>
    <dbReference type="NCBI Taxonomy" id="5936"/>
    <lineage>
        <taxon>Eukaryota</taxon>
        <taxon>Sar</taxon>
        <taxon>Alveolata</taxon>
        <taxon>Ciliophora</taxon>
        <taxon>Intramacronucleata</taxon>
        <taxon>Spirotrichea</taxon>
        <taxon>Hypotrichia</taxon>
        <taxon>Euplotida</taxon>
        <taxon>Euplotidae</taxon>
        <taxon>Moneuplotes</taxon>
    </lineage>
</organism>
<feature type="transmembrane region" description="Helical" evidence="6">
    <location>
        <begin position="352"/>
        <end position="375"/>
    </location>
</feature>
<evidence type="ECO:0000256" key="6">
    <source>
        <dbReference type="SAM" id="Phobius"/>
    </source>
</evidence>
<dbReference type="EMBL" id="CAMPGE010006228">
    <property type="protein sequence ID" value="CAI2365076.1"/>
    <property type="molecule type" value="Genomic_DNA"/>
</dbReference>
<feature type="transmembrane region" description="Helical" evidence="6">
    <location>
        <begin position="456"/>
        <end position="475"/>
    </location>
</feature>
<dbReference type="GO" id="GO:1990961">
    <property type="term" value="P:xenobiotic detoxification by transmembrane export across the plasma membrane"/>
    <property type="evidence" value="ECO:0007669"/>
    <property type="project" value="InterPro"/>
</dbReference>
<feature type="transmembrane region" description="Helical" evidence="6">
    <location>
        <begin position="276"/>
        <end position="294"/>
    </location>
</feature>
<evidence type="ECO:0000313" key="8">
    <source>
        <dbReference type="Proteomes" id="UP001295684"/>
    </source>
</evidence>
<sequence>MSHSLLEMSDRQVKDPIFSEHFGNSSEMEESYLSKIWFTESKPSYITASFNMFKLAVFSIFGLMMRRGLEIVNLLFIGSLGDSTFISGYGIAFTTIGITTISLGVGMAGGVETLSSQAFGHKKNYLANCYYTRAQVILTLLFIPQAIVMYFITPILIALGQPEKSSEHAGTYISITLPGVWCYAQTELLRRYLRTQGAFHIMANTQMVNLLLHPLWLYFFIYVCDLSFKGVACATLVTYAMNFALPTVYITLRKSAVKEDSWHFISKDSFKGIMEYLRYGIPSMIMVCLEYWAFEFIMIMSGLVGEYELAACSILFNMGSLINSIAIGFGLASNTFIGNNLGANIPETAKMYLNISFLFSLIFPFIIGIPMYIFRYKVGYIFTDDENVVSLVGYAFPVMILLNFGDYIQGILQGAIKGMGYQSKVAYICLICYVCVSLPLSYYFTFELNYNLRGLWGGVTVASTIIGIWYIYLVYSADLEYLAKEISEKIQKKHEDMKHERISDDKLGESLDSNLD</sequence>
<gene>
    <name evidence="7" type="ORF">ECRASSUSDP1_LOCUS6426</name>
</gene>
<feature type="transmembrane region" description="Helical" evidence="6">
    <location>
        <begin position="71"/>
        <end position="90"/>
    </location>
</feature>
<evidence type="ECO:0000256" key="2">
    <source>
        <dbReference type="ARBA" id="ARBA00010199"/>
    </source>
</evidence>
<comment type="subcellular location">
    <subcellularLocation>
        <location evidence="1">Membrane</location>
        <topology evidence="1">Multi-pass membrane protein</topology>
    </subcellularLocation>
</comment>
<keyword evidence="5 6" id="KW-0472">Membrane</keyword>
<feature type="transmembrane region" description="Helical" evidence="6">
    <location>
        <begin position="228"/>
        <end position="252"/>
    </location>
</feature>
<proteinExistence type="inferred from homology"/>
<dbReference type="Proteomes" id="UP001295684">
    <property type="component" value="Unassembled WGS sequence"/>
</dbReference>
<keyword evidence="4 6" id="KW-1133">Transmembrane helix</keyword>
<dbReference type="CDD" id="cd13132">
    <property type="entry name" value="MATE_eukaryotic"/>
    <property type="match status" value="1"/>
</dbReference>
<dbReference type="PANTHER" id="PTHR11206">
    <property type="entry name" value="MULTIDRUG RESISTANCE PROTEIN"/>
    <property type="match status" value="1"/>
</dbReference>
<evidence type="ECO:0000256" key="3">
    <source>
        <dbReference type="ARBA" id="ARBA00022692"/>
    </source>
</evidence>
<evidence type="ECO:0000313" key="7">
    <source>
        <dbReference type="EMBL" id="CAI2365076.1"/>
    </source>
</evidence>
<comment type="caution">
    <text evidence="7">The sequence shown here is derived from an EMBL/GenBank/DDBJ whole genome shotgun (WGS) entry which is preliminary data.</text>
</comment>
<feature type="transmembrane region" description="Helical" evidence="6">
    <location>
        <begin position="425"/>
        <end position="444"/>
    </location>
</feature>
<feature type="transmembrane region" description="Helical" evidence="6">
    <location>
        <begin position="169"/>
        <end position="189"/>
    </location>
</feature>
<accession>A0AAD1UAE1</accession>
<dbReference type="NCBIfam" id="TIGR00797">
    <property type="entry name" value="matE"/>
    <property type="match status" value="1"/>
</dbReference>
<evidence type="ECO:0000256" key="5">
    <source>
        <dbReference type="ARBA" id="ARBA00023136"/>
    </source>
</evidence>
<evidence type="ECO:0000256" key="4">
    <source>
        <dbReference type="ARBA" id="ARBA00022989"/>
    </source>
</evidence>
<feature type="transmembrane region" description="Helical" evidence="6">
    <location>
        <begin position="96"/>
        <end position="115"/>
    </location>
</feature>
<reference evidence="7" key="1">
    <citation type="submission" date="2023-07" db="EMBL/GenBank/DDBJ databases">
        <authorList>
            <consortium name="AG Swart"/>
            <person name="Singh M."/>
            <person name="Singh A."/>
            <person name="Seah K."/>
            <person name="Emmerich C."/>
        </authorList>
    </citation>
    <scope>NUCLEOTIDE SEQUENCE</scope>
    <source>
        <strain evidence="7">DP1</strain>
    </source>
</reference>
<evidence type="ECO:0000256" key="1">
    <source>
        <dbReference type="ARBA" id="ARBA00004141"/>
    </source>
</evidence>
<dbReference type="InterPro" id="IPR002528">
    <property type="entry name" value="MATE_fam"/>
</dbReference>
<feature type="transmembrane region" description="Helical" evidence="6">
    <location>
        <begin position="201"/>
        <end position="222"/>
    </location>
</feature>
<protein>
    <submittedName>
        <fullName evidence="7">Uncharacterized protein</fullName>
    </submittedName>
</protein>
<dbReference type="InterPro" id="IPR045069">
    <property type="entry name" value="MATE_euk"/>
</dbReference>
<feature type="transmembrane region" description="Helical" evidence="6">
    <location>
        <begin position="136"/>
        <end position="157"/>
    </location>
</feature>
<dbReference type="GO" id="GO:0016020">
    <property type="term" value="C:membrane"/>
    <property type="evidence" value="ECO:0007669"/>
    <property type="project" value="UniProtKB-SubCell"/>
</dbReference>
<feature type="transmembrane region" description="Helical" evidence="6">
    <location>
        <begin position="314"/>
        <end position="332"/>
    </location>
</feature>
<feature type="transmembrane region" description="Helical" evidence="6">
    <location>
        <begin position="387"/>
        <end position="404"/>
    </location>
</feature>
<dbReference type="GO" id="GO:0015297">
    <property type="term" value="F:antiporter activity"/>
    <property type="evidence" value="ECO:0007669"/>
    <property type="project" value="InterPro"/>
</dbReference>
<dbReference type="AlphaFoldDB" id="A0AAD1UAE1"/>
<dbReference type="Pfam" id="PF01554">
    <property type="entry name" value="MatE"/>
    <property type="match status" value="2"/>
</dbReference>
<dbReference type="GO" id="GO:0042910">
    <property type="term" value="F:xenobiotic transmembrane transporter activity"/>
    <property type="evidence" value="ECO:0007669"/>
    <property type="project" value="InterPro"/>
</dbReference>
<keyword evidence="8" id="KW-1185">Reference proteome</keyword>